<keyword evidence="3" id="KW-1185">Reference proteome</keyword>
<proteinExistence type="inferred from homology"/>
<dbReference type="InterPro" id="IPR029063">
    <property type="entry name" value="SAM-dependent_MTases_sf"/>
</dbReference>
<comment type="caution">
    <text evidence="2">The sequence shown here is derived from an EMBL/GenBank/DDBJ whole genome shotgun (WGS) entry which is preliminary data.</text>
</comment>
<dbReference type="GO" id="GO:0032259">
    <property type="term" value="P:methylation"/>
    <property type="evidence" value="ECO:0007669"/>
    <property type="project" value="UniProtKB-KW"/>
</dbReference>
<dbReference type="EMBL" id="JARVKF010000101">
    <property type="protein sequence ID" value="KAK9422858.1"/>
    <property type="molecule type" value="Genomic_DNA"/>
</dbReference>
<name>A0ABR2V7I3_9PEZI</name>
<keyword evidence="2" id="KW-0808">Transferase</keyword>
<evidence type="ECO:0000313" key="2">
    <source>
        <dbReference type="EMBL" id="KAK9422858.1"/>
    </source>
</evidence>
<keyword evidence="2" id="KW-0489">Methyltransferase</keyword>
<evidence type="ECO:0000256" key="1">
    <source>
        <dbReference type="ARBA" id="ARBA00038158"/>
    </source>
</evidence>
<dbReference type="GO" id="GO:0008168">
    <property type="term" value="F:methyltransferase activity"/>
    <property type="evidence" value="ECO:0007669"/>
    <property type="project" value="UniProtKB-KW"/>
</dbReference>
<accession>A0ABR2V7I3</accession>
<dbReference type="Proteomes" id="UP001408356">
    <property type="component" value="Unassembled WGS sequence"/>
</dbReference>
<organism evidence="2 3">
    <name type="scientific">Seiridium unicorne</name>
    <dbReference type="NCBI Taxonomy" id="138068"/>
    <lineage>
        <taxon>Eukaryota</taxon>
        <taxon>Fungi</taxon>
        <taxon>Dikarya</taxon>
        <taxon>Ascomycota</taxon>
        <taxon>Pezizomycotina</taxon>
        <taxon>Sordariomycetes</taxon>
        <taxon>Xylariomycetidae</taxon>
        <taxon>Amphisphaeriales</taxon>
        <taxon>Sporocadaceae</taxon>
        <taxon>Seiridium</taxon>
    </lineage>
</organism>
<protein>
    <submittedName>
        <fullName evidence="2">Methyltransferase domain-containing protein</fullName>
    </submittedName>
</protein>
<dbReference type="Gene3D" id="3.40.50.150">
    <property type="entry name" value="Vaccinia Virus protein VP39"/>
    <property type="match status" value="1"/>
</dbReference>
<dbReference type="SUPFAM" id="SSF53335">
    <property type="entry name" value="S-adenosyl-L-methionine-dependent methyltransferases"/>
    <property type="match status" value="1"/>
</dbReference>
<dbReference type="PANTHER" id="PTHR43591">
    <property type="entry name" value="METHYLTRANSFERASE"/>
    <property type="match status" value="1"/>
</dbReference>
<evidence type="ECO:0000313" key="3">
    <source>
        <dbReference type="Proteomes" id="UP001408356"/>
    </source>
</evidence>
<reference evidence="2 3" key="1">
    <citation type="journal article" date="2024" name="J. Plant Pathol.">
        <title>Sequence and assembly of the genome of Seiridium unicorne, isolate CBS 538.82, causal agent of cypress canker disease.</title>
        <authorList>
            <person name="Scali E."/>
            <person name="Rocca G.D."/>
            <person name="Danti R."/>
            <person name="Garbelotto M."/>
            <person name="Barberini S."/>
            <person name="Baroncelli R."/>
            <person name="Emiliani G."/>
        </authorList>
    </citation>
    <scope>NUCLEOTIDE SEQUENCE [LARGE SCALE GENOMIC DNA]</scope>
    <source>
        <strain evidence="2 3">BM-138-508</strain>
    </source>
</reference>
<dbReference type="Pfam" id="PF13489">
    <property type="entry name" value="Methyltransf_23"/>
    <property type="match status" value="1"/>
</dbReference>
<dbReference type="PANTHER" id="PTHR43591:SF110">
    <property type="entry name" value="RHODANESE DOMAIN-CONTAINING PROTEIN"/>
    <property type="match status" value="1"/>
</dbReference>
<gene>
    <name evidence="2" type="ORF">SUNI508_04525</name>
</gene>
<dbReference type="CDD" id="cd02440">
    <property type="entry name" value="AdoMet_MTases"/>
    <property type="match status" value="1"/>
</dbReference>
<sequence>MSSTDSTYDPATYWVAPARNFRTSARLHLQHLLFQNTLGGLILEHGIEKSLPADQPLKVADLACGNGIWLSDLARHLESQGRTNFQLDGYDVNPINFPSAHLLPACLQLKELDVLAPFPEELVGAYDVVHIRALVSVVPNDDPSHILNQALSLLKPGGWLQWEEARADSWTTQAPPGVSKTSTDIIVQLLTAGARARGTTFEFLGKLDQHFSKARYEEVSFRQVEKRPVDMKAWTEDYLMVWEELPSVFPTKEQAPQSPMTREAFTDLFLKAVAETEQGLVVHHKAIVVTSGRKAI</sequence>
<comment type="similarity">
    <text evidence="1">Belongs to the methyltransferase superfamily. LaeA methyltransferase family.</text>
</comment>